<keyword evidence="1" id="KW-0472">Membrane</keyword>
<dbReference type="Proteomes" id="UP001321786">
    <property type="component" value="Chromosome"/>
</dbReference>
<dbReference type="AlphaFoldDB" id="A0AAU9E3M2"/>
<name>A0AAU9E3M2_9FIRM</name>
<sequence length="120" mass="14273">MLDFISMIVGVISIGITIGSDIKAYTVGVYNPYLFRMRMDYEWKKLNVISYFGFSIPIFIIQDIFYKFVYIAILSFSMIVSRIILNYKCYKLDLDRRILFETFIFSVIFITIIMIFYTLI</sequence>
<reference evidence="2 3" key="1">
    <citation type="submission" date="2023-08" db="EMBL/GenBank/DDBJ databases">
        <title>Helicovermis profunda gen. nov., sp. nov., a novel mesophilic, fermentative bacterium within the Bacillota from a deep-sea hydrothermal vent chimney.</title>
        <authorList>
            <person name="Miyazaki U."/>
            <person name="Mizutani D."/>
            <person name="Hashimoto Y."/>
            <person name="Tame A."/>
            <person name="Sawayama S."/>
            <person name="Miyazaki J."/>
            <person name="Takai K."/>
            <person name="Nakagawa S."/>
        </authorList>
    </citation>
    <scope>NUCLEOTIDE SEQUENCE [LARGE SCALE GENOMIC DNA]</scope>
    <source>
        <strain evidence="2 3">S502</strain>
    </source>
</reference>
<evidence type="ECO:0000256" key="1">
    <source>
        <dbReference type="SAM" id="Phobius"/>
    </source>
</evidence>
<keyword evidence="1" id="KW-0812">Transmembrane</keyword>
<accession>A0AAU9E3M2</accession>
<dbReference type="KEGG" id="hprf:HLPR_01690"/>
<dbReference type="RefSeq" id="WP_338536201.1">
    <property type="nucleotide sequence ID" value="NZ_AP028654.1"/>
</dbReference>
<feature type="transmembrane region" description="Helical" evidence="1">
    <location>
        <begin position="99"/>
        <end position="119"/>
    </location>
</feature>
<dbReference type="EMBL" id="AP028654">
    <property type="protein sequence ID" value="BEP27838.1"/>
    <property type="molecule type" value="Genomic_DNA"/>
</dbReference>
<protein>
    <recommendedName>
        <fullName evidence="4">DUF4181 domain-containing protein</fullName>
    </recommendedName>
</protein>
<evidence type="ECO:0000313" key="3">
    <source>
        <dbReference type="Proteomes" id="UP001321786"/>
    </source>
</evidence>
<proteinExistence type="predicted"/>
<feature type="transmembrane region" description="Helical" evidence="1">
    <location>
        <begin position="68"/>
        <end position="87"/>
    </location>
</feature>
<feature type="transmembrane region" description="Helical" evidence="1">
    <location>
        <begin position="46"/>
        <end position="62"/>
    </location>
</feature>
<feature type="transmembrane region" description="Helical" evidence="1">
    <location>
        <begin position="6"/>
        <end position="25"/>
    </location>
</feature>
<keyword evidence="3" id="KW-1185">Reference proteome</keyword>
<gene>
    <name evidence="2" type="ORF">HLPR_01690</name>
</gene>
<evidence type="ECO:0008006" key="4">
    <source>
        <dbReference type="Google" id="ProtNLM"/>
    </source>
</evidence>
<keyword evidence="1" id="KW-1133">Transmembrane helix</keyword>
<evidence type="ECO:0000313" key="2">
    <source>
        <dbReference type="EMBL" id="BEP27838.1"/>
    </source>
</evidence>
<organism evidence="2 3">
    <name type="scientific">Helicovermis profundi</name>
    <dbReference type="NCBI Taxonomy" id="3065157"/>
    <lineage>
        <taxon>Bacteria</taxon>
        <taxon>Bacillati</taxon>
        <taxon>Bacillota</taxon>
        <taxon>Clostridia</taxon>
        <taxon>Helicovermis</taxon>
    </lineage>
</organism>